<organism evidence="1 2">
    <name type="scientific">Araneus ventricosus</name>
    <name type="common">Orbweaver spider</name>
    <name type="synonym">Epeira ventricosa</name>
    <dbReference type="NCBI Taxonomy" id="182803"/>
    <lineage>
        <taxon>Eukaryota</taxon>
        <taxon>Metazoa</taxon>
        <taxon>Ecdysozoa</taxon>
        <taxon>Arthropoda</taxon>
        <taxon>Chelicerata</taxon>
        <taxon>Arachnida</taxon>
        <taxon>Araneae</taxon>
        <taxon>Araneomorphae</taxon>
        <taxon>Entelegynae</taxon>
        <taxon>Araneoidea</taxon>
        <taxon>Araneidae</taxon>
        <taxon>Araneus</taxon>
    </lineage>
</organism>
<dbReference type="EMBL" id="BGPR01012352">
    <property type="protein sequence ID" value="GBN55679.1"/>
    <property type="molecule type" value="Genomic_DNA"/>
</dbReference>
<evidence type="ECO:0000313" key="2">
    <source>
        <dbReference type="Proteomes" id="UP000499080"/>
    </source>
</evidence>
<evidence type="ECO:0000313" key="1">
    <source>
        <dbReference type="EMBL" id="GBN55679.1"/>
    </source>
</evidence>
<dbReference type="InterPro" id="IPR052709">
    <property type="entry name" value="Transposase-MT_Hybrid"/>
</dbReference>
<sequence>MLQPSSLWEVSDQQAYSPDLAASDFHLFRELKNWLGGQSFQKNKEIQSSVKAHPTSLAATFFEEWIRNLVHRYDKCLNRLCRKIKMFVDNFW</sequence>
<comment type="caution">
    <text evidence="1">The sequence shown here is derived from an EMBL/GenBank/DDBJ whole genome shotgun (WGS) entry which is preliminary data.</text>
</comment>
<dbReference type="GO" id="GO:0003676">
    <property type="term" value="F:nucleic acid binding"/>
    <property type="evidence" value="ECO:0007669"/>
    <property type="project" value="InterPro"/>
</dbReference>
<dbReference type="PANTHER" id="PTHR46060:SF1">
    <property type="entry name" value="MARINER MOS1 TRANSPOSASE-LIKE PROTEIN"/>
    <property type="match status" value="1"/>
</dbReference>
<dbReference type="OrthoDB" id="6568830at2759"/>
<proteinExistence type="predicted"/>
<dbReference type="PANTHER" id="PTHR46060">
    <property type="entry name" value="MARINER MOS1 TRANSPOSASE-LIKE PROTEIN"/>
    <property type="match status" value="1"/>
</dbReference>
<reference evidence="1 2" key="1">
    <citation type="journal article" date="2019" name="Sci. Rep.">
        <title>Orb-weaving spider Araneus ventricosus genome elucidates the spidroin gene catalogue.</title>
        <authorList>
            <person name="Kono N."/>
            <person name="Nakamura H."/>
            <person name="Ohtoshi R."/>
            <person name="Moran D.A.P."/>
            <person name="Shinohara A."/>
            <person name="Yoshida Y."/>
            <person name="Fujiwara M."/>
            <person name="Mori M."/>
            <person name="Tomita M."/>
            <person name="Arakawa K."/>
        </authorList>
    </citation>
    <scope>NUCLEOTIDE SEQUENCE [LARGE SCALE GENOMIC DNA]</scope>
</reference>
<dbReference type="AlphaFoldDB" id="A0A4Y2PWS6"/>
<gene>
    <name evidence="1" type="ORF">AVEN_192626_1</name>
</gene>
<dbReference type="Gene3D" id="3.30.420.10">
    <property type="entry name" value="Ribonuclease H-like superfamily/Ribonuclease H"/>
    <property type="match status" value="1"/>
</dbReference>
<accession>A0A4Y2PWS6</accession>
<protein>
    <submittedName>
        <fullName evidence="1">Uncharacterized protein</fullName>
    </submittedName>
</protein>
<name>A0A4Y2PWS6_ARAVE</name>
<dbReference type="Proteomes" id="UP000499080">
    <property type="component" value="Unassembled WGS sequence"/>
</dbReference>
<keyword evidence="2" id="KW-1185">Reference proteome</keyword>
<dbReference type="InterPro" id="IPR036397">
    <property type="entry name" value="RNaseH_sf"/>
</dbReference>